<dbReference type="AlphaFoldDB" id="A0A2G1BNV6"/>
<name>A0A2G1BNV6_9FLAO</name>
<protein>
    <submittedName>
        <fullName evidence="1">Uncharacterized protein</fullName>
    </submittedName>
</protein>
<proteinExistence type="predicted"/>
<evidence type="ECO:0000313" key="1">
    <source>
        <dbReference type="EMBL" id="PHN95722.1"/>
    </source>
</evidence>
<feature type="non-terminal residue" evidence="1">
    <location>
        <position position="77"/>
    </location>
</feature>
<dbReference type="Proteomes" id="UP000222163">
    <property type="component" value="Unassembled WGS sequence"/>
</dbReference>
<accession>A0A2G1BNV6</accession>
<dbReference type="EMBL" id="PDUU01001166">
    <property type="protein sequence ID" value="PHN95722.1"/>
    <property type="molecule type" value="Genomic_DNA"/>
</dbReference>
<comment type="caution">
    <text evidence="1">The sequence shown here is derived from an EMBL/GenBank/DDBJ whole genome shotgun (WGS) entry which is preliminary data.</text>
</comment>
<reference evidence="1 2" key="1">
    <citation type="journal article" date="2016" name="Nat. Commun.">
        <title>Microbial interactions lead to rapid micro-scale successions on model marine particles.</title>
        <authorList>
            <person name="Datta M.S."/>
            <person name="Sliwerska E."/>
            <person name="Gore J."/>
            <person name="Polz M.F."/>
            <person name="Cordero O.X."/>
        </authorList>
    </citation>
    <scope>NUCLEOTIDE SEQUENCE [LARGE SCALE GENOMIC DNA]</scope>
    <source>
        <strain evidence="1 2">4G03</strain>
    </source>
</reference>
<sequence>VEVLDKVIRLAADSDSTPTLSLIWAILGGQSKDLGRRLAPWTRQSERYGVIFDNDEDQFSLNDITGIEVGGLLQDEQ</sequence>
<evidence type="ECO:0000313" key="2">
    <source>
        <dbReference type="Proteomes" id="UP000222163"/>
    </source>
</evidence>
<organism evidence="1 2">
    <name type="scientific">Tenacibaculum discolor</name>
    <dbReference type="NCBI Taxonomy" id="361581"/>
    <lineage>
        <taxon>Bacteria</taxon>
        <taxon>Pseudomonadati</taxon>
        <taxon>Bacteroidota</taxon>
        <taxon>Flavobacteriia</taxon>
        <taxon>Flavobacteriales</taxon>
        <taxon>Flavobacteriaceae</taxon>
        <taxon>Tenacibaculum</taxon>
    </lineage>
</organism>
<feature type="non-terminal residue" evidence="1">
    <location>
        <position position="1"/>
    </location>
</feature>
<gene>
    <name evidence="1" type="ORF">CSC81_19060</name>
</gene>
<dbReference type="RefSeq" id="WP_176550722.1">
    <property type="nucleotide sequence ID" value="NZ_PDUU01001166.1"/>
</dbReference>